<dbReference type="GeneID" id="87868451"/>
<protein>
    <recommendedName>
        <fullName evidence="3">WSC domain-containing protein</fullName>
    </recommendedName>
</protein>
<dbReference type="InterPro" id="IPR009880">
    <property type="entry name" value="Glyoxal_oxidase_N"/>
</dbReference>
<dbReference type="Pfam" id="PF07250">
    <property type="entry name" value="Glyoxal_oxid_N"/>
    <property type="match status" value="1"/>
</dbReference>
<dbReference type="SMART" id="SM00321">
    <property type="entry name" value="WSC"/>
    <property type="match status" value="5"/>
</dbReference>
<dbReference type="Gene3D" id="2.130.10.80">
    <property type="entry name" value="Galactose oxidase/kelch, beta-propeller"/>
    <property type="match status" value="1"/>
</dbReference>
<feature type="domain" description="WSC" evidence="3">
    <location>
        <begin position="139"/>
        <end position="233"/>
    </location>
</feature>
<reference evidence="4" key="1">
    <citation type="journal article" date="2023" name="Mol. Phylogenet. Evol.">
        <title>Genome-scale phylogeny and comparative genomics of the fungal order Sordariales.</title>
        <authorList>
            <person name="Hensen N."/>
            <person name="Bonometti L."/>
            <person name="Westerberg I."/>
            <person name="Brannstrom I.O."/>
            <person name="Guillou S."/>
            <person name="Cros-Aarteil S."/>
            <person name="Calhoun S."/>
            <person name="Haridas S."/>
            <person name="Kuo A."/>
            <person name="Mondo S."/>
            <person name="Pangilinan J."/>
            <person name="Riley R."/>
            <person name="LaButti K."/>
            <person name="Andreopoulos B."/>
            <person name="Lipzen A."/>
            <person name="Chen C."/>
            <person name="Yan M."/>
            <person name="Daum C."/>
            <person name="Ng V."/>
            <person name="Clum A."/>
            <person name="Steindorff A."/>
            <person name="Ohm R.A."/>
            <person name="Martin F."/>
            <person name="Silar P."/>
            <person name="Natvig D.O."/>
            <person name="Lalanne C."/>
            <person name="Gautier V."/>
            <person name="Ament-Velasquez S.L."/>
            <person name="Kruys A."/>
            <person name="Hutchinson M.I."/>
            <person name="Powell A.J."/>
            <person name="Barry K."/>
            <person name="Miller A.N."/>
            <person name="Grigoriev I.V."/>
            <person name="Debuchy R."/>
            <person name="Gladieux P."/>
            <person name="Hiltunen Thoren M."/>
            <person name="Johannesson H."/>
        </authorList>
    </citation>
    <scope>NUCLEOTIDE SEQUENCE</scope>
    <source>
        <strain evidence="4">CBS 560.94</strain>
    </source>
</reference>
<dbReference type="RefSeq" id="XP_062687564.1">
    <property type="nucleotide sequence ID" value="XM_062831297.1"/>
</dbReference>
<comment type="caution">
    <text evidence="4">The sequence shown here is derived from an EMBL/GenBank/DDBJ whole genome shotgun (WGS) entry which is preliminary data.</text>
</comment>
<dbReference type="CDD" id="cd02851">
    <property type="entry name" value="E_set_GO_C"/>
    <property type="match status" value="1"/>
</dbReference>
<dbReference type="Pfam" id="PF01822">
    <property type="entry name" value="WSC"/>
    <property type="match status" value="5"/>
</dbReference>
<dbReference type="Gene3D" id="2.60.40.10">
    <property type="entry name" value="Immunoglobulins"/>
    <property type="match status" value="1"/>
</dbReference>
<dbReference type="EMBL" id="JAUEPP010000001">
    <property type="protein sequence ID" value="KAK3356187.1"/>
    <property type="molecule type" value="Genomic_DNA"/>
</dbReference>
<dbReference type="SUPFAM" id="SSF81296">
    <property type="entry name" value="E set domains"/>
    <property type="match status" value="1"/>
</dbReference>
<dbReference type="InterPro" id="IPR002889">
    <property type="entry name" value="WSC_carb-bd"/>
</dbReference>
<dbReference type="InterPro" id="IPR015202">
    <property type="entry name" value="GO-like_E_set"/>
</dbReference>
<sequence>MRAIQAGAVLSSLLLSSLPLTLSQLVVPSNLPGVWEYDGCYTEVDRTIGAATYADNEDMTNEACISFCTARGFQYAGTQYSQECYCGESIATTALKLEDSQCNMACKGNATEPCGGPSKLSIFHSSAAVGPQANPGVNGFSHLGCYSEGTTGRTLTFAVSTIPGANMTVDKCTAACDTSGYKYAGVEYGGECYCGNSISNGGAPATSGCTTLCNGNSTEFCGGGNRLNIYIKGELPPTSTVTGVIAVTSSAVAEPQGPAQPASVGNYVWYGCRTEATGNRALSAATSATDEMTLEACSAFCAAYTYFGVEYARECYCGNSFNAGSVAAPGSDCSMTCAGKPTEYCGAGNRLSVYAKNGTEPPSTTVAPSSTVSSSIPQATGLPAGWAYKGCWSEGTTGRLLNVQAPDSQTNSQVVCATYCASKGYTISGTEYGVQCFCGNSLFNNGSKIDDSQCSVNCPGDASQKCGAGDRLTIVARGEPQVDLPPAPKATVGDWTYKGCYEDNINNQRTFFWQSLFPNVATPKMCLDRCAEYGYMAAGIEYGEECYCGDPANIATSGATKRPESECNIVCPGETSSICGGGSRLTTYFWTGTPFYSWDFPQDYRAGKYELLINGVTVPLMASETVQGKVNFLSKWGTGPANETGAYELDLSKIGTNAAFRELHLKTDVFCAGGVTLPDKVGRQLTVGGWSGDSTYGTRLYWPGHDWEENVNELSLQVGRWYPSAMVMANGSIFVIGGETGSNAAAVPSIEVLPYTGTKPLFMDWLERTDPNNLYPFVAVLPSGGIFVQYWNEARILDEKTFATIKELPMVPGAVNDPQSGRTYPLEGAAVLLPQRYPYTENLGVLICGGSNVGPGYALDNCVSTRPDDANPKWVIERMPSFRVMPCMAPLPDGTYLIANGAHHGFAGFGLANNPNLNALLYDPTKPVGSRITVMANTTIARMYHSEAITLLDGRVLISGSDPQDAVNPEEYRVEVFIPPYLLNGKPRPTFTLQNRDWDWNQKTIPFTLGSAAKNGAITVTLLGSVSSTHGNSMGARTLMPNMQCQGTSCTVDAPPNAHIAPPGWYQFFVLDGGVPAVGVYVRIGGDPAGLGNWPNADGFSKPGV</sequence>
<feature type="chain" id="PRO_5042209985" description="WSC domain-containing protein" evidence="2">
    <location>
        <begin position="24"/>
        <end position="1105"/>
    </location>
</feature>
<feature type="domain" description="WSC" evidence="3">
    <location>
        <begin position="34"/>
        <end position="126"/>
    </location>
</feature>
<reference evidence="4" key="2">
    <citation type="submission" date="2023-06" db="EMBL/GenBank/DDBJ databases">
        <authorList>
            <consortium name="Lawrence Berkeley National Laboratory"/>
            <person name="Haridas S."/>
            <person name="Hensen N."/>
            <person name="Bonometti L."/>
            <person name="Westerberg I."/>
            <person name="Brannstrom I.O."/>
            <person name="Guillou S."/>
            <person name="Cros-Aarteil S."/>
            <person name="Calhoun S."/>
            <person name="Kuo A."/>
            <person name="Mondo S."/>
            <person name="Pangilinan J."/>
            <person name="Riley R."/>
            <person name="Labutti K."/>
            <person name="Andreopoulos B."/>
            <person name="Lipzen A."/>
            <person name="Chen C."/>
            <person name="Yanf M."/>
            <person name="Daum C."/>
            <person name="Ng V."/>
            <person name="Clum A."/>
            <person name="Steindorff A."/>
            <person name="Ohm R."/>
            <person name="Martin F."/>
            <person name="Silar P."/>
            <person name="Natvig D."/>
            <person name="Lalanne C."/>
            <person name="Gautier V."/>
            <person name="Ament-Velasquez S.L."/>
            <person name="Kruys A."/>
            <person name="Hutchinson M.I."/>
            <person name="Powell A.J."/>
            <person name="Barry K."/>
            <person name="Miller A.N."/>
            <person name="Grigoriev I.V."/>
            <person name="Debuchy R."/>
            <person name="Gladieux P."/>
            <person name="Thoren M.H."/>
            <person name="Johannesson H."/>
        </authorList>
    </citation>
    <scope>NUCLEOTIDE SEQUENCE</scope>
    <source>
        <strain evidence="4">CBS 560.94</strain>
    </source>
</reference>
<evidence type="ECO:0000256" key="2">
    <source>
        <dbReference type="SAM" id="SignalP"/>
    </source>
</evidence>
<dbReference type="AlphaFoldDB" id="A0AAE0JR61"/>
<dbReference type="InterPro" id="IPR014756">
    <property type="entry name" value="Ig_E-set"/>
</dbReference>
<evidence type="ECO:0000313" key="5">
    <source>
        <dbReference type="Proteomes" id="UP001278500"/>
    </source>
</evidence>
<accession>A0AAE0JR61</accession>
<dbReference type="PANTHER" id="PTHR32208:SF105">
    <property type="entry name" value="COPPER RADICAL OXIDASE"/>
    <property type="match status" value="1"/>
</dbReference>
<dbReference type="PANTHER" id="PTHR32208">
    <property type="entry name" value="SECRETED PROTEIN-RELATED"/>
    <property type="match status" value="1"/>
</dbReference>
<dbReference type="InterPro" id="IPR013783">
    <property type="entry name" value="Ig-like_fold"/>
</dbReference>
<dbReference type="Proteomes" id="UP001278500">
    <property type="component" value="Unassembled WGS sequence"/>
</dbReference>
<feature type="domain" description="WSC" evidence="3">
    <location>
        <begin position="385"/>
        <end position="478"/>
    </location>
</feature>
<feature type="domain" description="WSC" evidence="3">
    <location>
        <begin position="266"/>
        <end position="357"/>
    </location>
</feature>
<dbReference type="PROSITE" id="PS51212">
    <property type="entry name" value="WSC"/>
    <property type="match status" value="5"/>
</dbReference>
<keyword evidence="1 2" id="KW-0732">Signal</keyword>
<evidence type="ECO:0000256" key="1">
    <source>
        <dbReference type="ARBA" id="ARBA00022729"/>
    </source>
</evidence>
<organism evidence="4 5">
    <name type="scientific">Neurospora tetraspora</name>
    <dbReference type="NCBI Taxonomy" id="94610"/>
    <lineage>
        <taxon>Eukaryota</taxon>
        <taxon>Fungi</taxon>
        <taxon>Dikarya</taxon>
        <taxon>Ascomycota</taxon>
        <taxon>Pezizomycotina</taxon>
        <taxon>Sordariomycetes</taxon>
        <taxon>Sordariomycetidae</taxon>
        <taxon>Sordariales</taxon>
        <taxon>Sordariaceae</taxon>
        <taxon>Neurospora</taxon>
    </lineage>
</organism>
<evidence type="ECO:0000259" key="3">
    <source>
        <dbReference type="PROSITE" id="PS51212"/>
    </source>
</evidence>
<dbReference type="SUPFAM" id="SSF50965">
    <property type="entry name" value="Galactose oxidase, central domain"/>
    <property type="match status" value="1"/>
</dbReference>
<dbReference type="Pfam" id="PF09118">
    <property type="entry name" value="GO-like_E_set"/>
    <property type="match status" value="1"/>
</dbReference>
<evidence type="ECO:0000313" key="4">
    <source>
        <dbReference type="EMBL" id="KAK3356187.1"/>
    </source>
</evidence>
<name>A0AAE0JR61_9PEZI</name>
<feature type="signal peptide" evidence="2">
    <location>
        <begin position="1"/>
        <end position="23"/>
    </location>
</feature>
<dbReference type="InterPro" id="IPR011043">
    <property type="entry name" value="Gal_Oxase/kelch_b-propeller"/>
</dbReference>
<dbReference type="InterPro" id="IPR037293">
    <property type="entry name" value="Gal_Oxidase_central_sf"/>
</dbReference>
<gene>
    <name evidence="4" type="ORF">B0H65DRAFT_70516</name>
</gene>
<keyword evidence="5" id="KW-1185">Reference proteome</keyword>
<feature type="domain" description="WSC" evidence="3">
    <location>
        <begin position="494"/>
        <end position="591"/>
    </location>
</feature>
<proteinExistence type="predicted"/>